<dbReference type="RefSeq" id="WP_158680839.1">
    <property type="nucleotide sequence ID" value="NZ_BAAAGO010000066.1"/>
</dbReference>
<evidence type="ECO:0000313" key="3">
    <source>
        <dbReference type="Proteomes" id="UP000238164"/>
    </source>
</evidence>
<reference evidence="2 3" key="1">
    <citation type="submission" date="2018-02" db="EMBL/GenBank/DDBJ databases">
        <authorList>
            <person name="Cohen D.B."/>
            <person name="Kent A.D."/>
        </authorList>
    </citation>
    <scope>NUCLEOTIDE SEQUENCE [LARGE SCALE GENOMIC DNA]</scope>
    <source>
        <strain evidence="2">1</strain>
    </source>
</reference>
<accession>A0A2N9JCH0</accession>
<name>A0A2N9JCH0_9ACTN</name>
<dbReference type="OrthoDB" id="9765625at2"/>
<keyword evidence="1" id="KW-0533">Nickel</keyword>
<sequence>MRVWLDVTAGVAGDMLMGALVDAGADLAGIQQAIRAVAGDSIVLRAEPVTRAGLAATKVHVDINAAGGGARTWAQLREQVDAAALAESTRSRALATLDALATAYSRGHDLPPSALELHEVAALDVLADIVGDCEALRLLDVTEVTASPLAIGSGRIRTSHGDLSVPVPSVAELIDGWRLFDVTGEAAAPVNAAAHALSGGTRYLPVGGVEAEQGVLTEGPAQVVGGVGELATPTGTALLRTLATQCLDEPPFAVQRTGVGAGGRDRPDRPNVVRVLLQR</sequence>
<dbReference type="AlphaFoldDB" id="A0A2N9JCH0"/>
<dbReference type="InterPro" id="IPR002822">
    <property type="entry name" value="Ni_insertion"/>
</dbReference>
<dbReference type="PANTHER" id="PTHR36566">
    <property type="entry name" value="NICKEL INSERTION PROTEIN-RELATED"/>
    <property type="match status" value="1"/>
</dbReference>
<dbReference type="KEGG" id="mgg:MPLG2_0775"/>
<evidence type="ECO:0000256" key="1">
    <source>
        <dbReference type="ARBA" id="ARBA00022596"/>
    </source>
</evidence>
<proteinExistence type="predicted"/>
<dbReference type="PANTHER" id="PTHR36566:SF1">
    <property type="entry name" value="PYRIDINIUM-3,5-BISTHIOCARBOXYLIC ACID MONONUCLEOTIDE NICKEL INSERTION PROTEIN"/>
    <property type="match status" value="1"/>
</dbReference>
<organism evidence="2 3">
    <name type="scientific">Micropruina glycogenica</name>
    <dbReference type="NCBI Taxonomy" id="75385"/>
    <lineage>
        <taxon>Bacteria</taxon>
        <taxon>Bacillati</taxon>
        <taxon>Actinomycetota</taxon>
        <taxon>Actinomycetes</taxon>
        <taxon>Propionibacteriales</taxon>
        <taxon>Nocardioidaceae</taxon>
        <taxon>Micropruina</taxon>
    </lineage>
</organism>
<dbReference type="EMBL" id="LT985188">
    <property type="protein sequence ID" value="SPD85811.1"/>
    <property type="molecule type" value="Genomic_DNA"/>
</dbReference>
<keyword evidence="3" id="KW-1185">Reference proteome</keyword>
<dbReference type="Proteomes" id="UP000238164">
    <property type="component" value="Chromosome 1"/>
</dbReference>
<protein>
    <recommendedName>
        <fullName evidence="4">LarC family nickel insertion protein</fullName>
    </recommendedName>
</protein>
<evidence type="ECO:0000313" key="2">
    <source>
        <dbReference type="EMBL" id="SPD85811.1"/>
    </source>
</evidence>
<dbReference type="Pfam" id="PF01969">
    <property type="entry name" value="Ni_insertion"/>
    <property type="match status" value="2"/>
</dbReference>
<gene>
    <name evidence="2" type="ORF">MPLG2_0775</name>
</gene>
<evidence type="ECO:0008006" key="4">
    <source>
        <dbReference type="Google" id="ProtNLM"/>
    </source>
</evidence>